<protein>
    <submittedName>
        <fullName evidence="2">Uncharacterized protein</fullName>
    </submittedName>
</protein>
<organism evidence="2 3">
    <name type="scientific">Daphnia pulex</name>
    <name type="common">Water flea</name>
    <dbReference type="NCBI Taxonomy" id="6669"/>
    <lineage>
        <taxon>Eukaryota</taxon>
        <taxon>Metazoa</taxon>
        <taxon>Ecdysozoa</taxon>
        <taxon>Arthropoda</taxon>
        <taxon>Crustacea</taxon>
        <taxon>Branchiopoda</taxon>
        <taxon>Diplostraca</taxon>
        <taxon>Cladocera</taxon>
        <taxon>Anomopoda</taxon>
        <taxon>Daphniidae</taxon>
        <taxon>Daphnia</taxon>
    </lineage>
</organism>
<dbReference type="OrthoDB" id="6361065at2759"/>
<reference evidence="2 3" key="1">
    <citation type="journal article" date="2011" name="Science">
        <title>The ecoresponsive genome of Daphnia pulex.</title>
        <authorList>
            <person name="Colbourne J.K."/>
            <person name="Pfrender M.E."/>
            <person name="Gilbert D."/>
            <person name="Thomas W.K."/>
            <person name="Tucker A."/>
            <person name="Oakley T.H."/>
            <person name="Tokishita S."/>
            <person name="Aerts A."/>
            <person name="Arnold G.J."/>
            <person name="Basu M.K."/>
            <person name="Bauer D.J."/>
            <person name="Caceres C.E."/>
            <person name="Carmel L."/>
            <person name="Casola C."/>
            <person name="Choi J.H."/>
            <person name="Detter J.C."/>
            <person name="Dong Q."/>
            <person name="Dusheyko S."/>
            <person name="Eads B.D."/>
            <person name="Frohlich T."/>
            <person name="Geiler-Samerotte K.A."/>
            <person name="Gerlach D."/>
            <person name="Hatcher P."/>
            <person name="Jogdeo S."/>
            <person name="Krijgsveld J."/>
            <person name="Kriventseva E.V."/>
            <person name="Kultz D."/>
            <person name="Laforsch C."/>
            <person name="Lindquist E."/>
            <person name="Lopez J."/>
            <person name="Manak J.R."/>
            <person name="Muller J."/>
            <person name="Pangilinan J."/>
            <person name="Patwardhan R.P."/>
            <person name="Pitluck S."/>
            <person name="Pritham E.J."/>
            <person name="Rechtsteiner A."/>
            <person name="Rho M."/>
            <person name="Rogozin I.B."/>
            <person name="Sakarya O."/>
            <person name="Salamov A."/>
            <person name="Schaack S."/>
            <person name="Shapiro H."/>
            <person name="Shiga Y."/>
            <person name="Skalitzky C."/>
            <person name="Smith Z."/>
            <person name="Souvorov A."/>
            <person name="Sung W."/>
            <person name="Tang Z."/>
            <person name="Tsuchiya D."/>
            <person name="Tu H."/>
            <person name="Vos H."/>
            <person name="Wang M."/>
            <person name="Wolf Y.I."/>
            <person name="Yamagata H."/>
            <person name="Yamada T."/>
            <person name="Ye Y."/>
            <person name="Shaw J.R."/>
            <person name="Andrews J."/>
            <person name="Crease T.J."/>
            <person name="Tang H."/>
            <person name="Lucas S.M."/>
            <person name="Robertson H.M."/>
            <person name="Bork P."/>
            <person name="Koonin E.V."/>
            <person name="Zdobnov E.M."/>
            <person name="Grigoriev I.V."/>
            <person name="Lynch M."/>
            <person name="Boore J.L."/>
        </authorList>
    </citation>
    <scope>NUCLEOTIDE SEQUENCE [LARGE SCALE GENOMIC DNA]</scope>
</reference>
<name>E9HT90_DAPPU</name>
<evidence type="ECO:0000313" key="2">
    <source>
        <dbReference type="EMBL" id="EFX65053.1"/>
    </source>
</evidence>
<sequence length="118" mass="12199">MKICVLLAIVACATAFVLPKGPIDTESLINDAHKAVQESDLPESVKLELANLLGDPQFVEQLIADNVESLSSSFGTDSDAGPAERCLFLLALLLAQLAQALIAATTTTTVATTTTAAG</sequence>
<dbReference type="HOGENOM" id="CLU_2075499_0_0_1"/>
<dbReference type="KEGG" id="dpx:DAPPUDRAFT_303972"/>
<dbReference type="InParanoid" id="E9HT90"/>
<evidence type="ECO:0000256" key="1">
    <source>
        <dbReference type="SAM" id="SignalP"/>
    </source>
</evidence>
<feature type="chain" id="PRO_5012249045" evidence="1">
    <location>
        <begin position="16"/>
        <end position="118"/>
    </location>
</feature>
<dbReference type="EMBL" id="GL732766">
    <property type="protein sequence ID" value="EFX65053.1"/>
    <property type="molecule type" value="Genomic_DNA"/>
</dbReference>
<accession>E9HT90</accession>
<dbReference type="Proteomes" id="UP000000305">
    <property type="component" value="Unassembled WGS sequence"/>
</dbReference>
<dbReference type="AlphaFoldDB" id="E9HT90"/>
<proteinExistence type="predicted"/>
<feature type="signal peptide" evidence="1">
    <location>
        <begin position="1"/>
        <end position="15"/>
    </location>
</feature>
<keyword evidence="1" id="KW-0732">Signal</keyword>
<gene>
    <name evidence="2" type="ORF">DAPPUDRAFT_303972</name>
</gene>
<keyword evidence="3" id="KW-1185">Reference proteome</keyword>
<evidence type="ECO:0000313" key="3">
    <source>
        <dbReference type="Proteomes" id="UP000000305"/>
    </source>
</evidence>